<dbReference type="InterPro" id="IPR013538">
    <property type="entry name" value="ASHA1/2-like_C"/>
</dbReference>
<dbReference type="EMBL" id="JACTAG010000001">
    <property type="protein sequence ID" value="MBD3664055.1"/>
    <property type="molecule type" value="Genomic_DNA"/>
</dbReference>
<dbReference type="InterPro" id="IPR023393">
    <property type="entry name" value="START-like_dom_sf"/>
</dbReference>
<name>A0A927D2Y1_9RHOB</name>
<evidence type="ECO:0000259" key="2">
    <source>
        <dbReference type="Pfam" id="PF08327"/>
    </source>
</evidence>
<dbReference type="Pfam" id="PF08327">
    <property type="entry name" value="AHSA1"/>
    <property type="match status" value="1"/>
</dbReference>
<dbReference type="Proteomes" id="UP000635142">
    <property type="component" value="Unassembled WGS sequence"/>
</dbReference>
<accession>A0A927D2Y1</accession>
<comment type="caution">
    <text evidence="3">The sequence shown here is derived from an EMBL/GenBank/DDBJ whole genome shotgun (WGS) entry which is preliminary data.</text>
</comment>
<dbReference type="AlphaFoldDB" id="A0A927D2Y1"/>
<gene>
    <name evidence="3" type="ORF">H9Q16_08990</name>
</gene>
<dbReference type="Gene3D" id="3.30.530.20">
    <property type="match status" value="1"/>
</dbReference>
<feature type="domain" description="Activator of Hsp90 ATPase homologue 1/2-like C-terminal" evidence="2">
    <location>
        <begin position="14"/>
        <end position="154"/>
    </location>
</feature>
<evidence type="ECO:0000313" key="4">
    <source>
        <dbReference type="Proteomes" id="UP000635142"/>
    </source>
</evidence>
<dbReference type="RefSeq" id="WP_191074969.1">
    <property type="nucleotide sequence ID" value="NZ_JACTAG010000001.1"/>
</dbReference>
<keyword evidence="4" id="KW-1185">Reference proteome</keyword>
<sequence>MRDLTLTLSRDMTARPETVWRCMTEAELLKRWFAPEPVTVTKAVIDPTPGSTFHVVMHIPDMGEMDGGAGCVLEAQAARRLTWTTALLPGFGPGPAPAEGAFHFTAILALAPLQDGGTRYTATVLHADEAGRAAHAAMGFADGWGSMAKQLDTLSRSI</sequence>
<evidence type="ECO:0000256" key="1">
    <source>
        <dbReference type="ARBA" id="ARBA00006817"/>
    </source>
</evidence>
<comment type="similarity">
    <text evidence="1">Belongs to the AHA1 family.</text>
</comment>
<organism evidence="3 4">
    <name type="scientific">Sulfitobacter aestuariivivens</name>
    <dbReference type="NCBI Taxonomy" id="2766981"/>
    <lineage>
        <taxon>Bacteria</taxon>
        <taxon>Pseudomonadati</taxon>
        <taxon>Pseudomonadota</taxon>
        <taxon>Alphaproteobacteria</taxon>
        <taxon>Rhodobacterales</taxon>
        <taxon>Roseobacteraceae</taxon>
        <taxon>Sulfitobacter</taxon>
    </lineage>
</organism>
<evidence type="ECO:0000313" key="3">
    <source>
        <dbReference type="EMBL" id="MBD3664055.1"/>
    </source>
</evidence>
<protein>
    <submittedName>
        <fullName evidence="3">SRPBCC domain-containing protein</fullName>
    </submittedName>
</protein>
<reference evidence="3" key="1">
    <citation type="submission" date="2020-08" db="EMBL/GenBank/DDBJ databases">
        <title>Sulfitobacter aestuariivivens sp. nov., isolated from a tidal flat.</title>
        <authorList>
            <person name="Park S."/>
            <person name="Yoon J.-H."/>
        </authorList>
    </citation>
    <scope>NUCLEOTIDE SEQUENCE</scope>
    <source>
        <strain evidence="3">TSTF-M16</strain>
    </source>
</reference>
<proteinExistence type="inferred from homology"/>
<dbReference type="SUPFAM" id="SSF55961">
    <property type="entry name" value="Bet v1-like"/>
    <property type="match status" value="1"/>
</dbReference>